<accession>A0ABN8RI83</accession>
<feature type="domain" description="EF-hand" evidence="2">
    <location>
        <begin position="105"/>
        <end position="140"/>
    </location>
</feature>
<feature type="region of interest" description="Disordered" evidence="1">
    <location>
        <begin position="1"/>
        <end position="26"/>
    </location>
</feature>
<dbReference type="PANTHER" id="PTHR46763">
    <property type="entry name" value="DYNEIN REGULATORY COMPLEX PROTEIN 8"/>
    <property type="match status" value="1"/>
</dbReference>
<organism evidence="3 4">
    <name type="scientific">Porites lobata</name>
    <dbReference type="NCBI Taxonomy" id="104759"/>
    <lineage>
        <taxon>Eukaryota</taxon>
        <taxon>Metazoa</taxon>
        <taxon>Cnidaria</taxon>
        <taxon>Anthozoa</taxon>
        <taxon>Hexacorallia</taxon>
        <taxon>Scleractinia</taxon>
        <taxon>Fungiina</taxon>
        <taxon>Poritidae</taxon>
        <taxon>Porites</taxon>
    </lineage>
</organism>
<comment type="caution">
    <text evidence="3">The sequence shown here is derived from an EMBL/GenBank/DDBJ whole genome shotgun (WGS) entry which is preliminary data.</text>
</comment>
<dbReference type="EMBL" id="CALNXK010000238">
    <property type="protein sequence ID" value="CAH3178304.1"/>
    <property type="molecule type" value="Genomic_DNA"/>
</dbReference>
<evidence type="ECO:0000313" key="4">
    <source>
        <dbReference type="Proteomes" id="UP001159405"/>
    </source>
</evidence>
<dbReference type="InterPro" id="IPR002048">
    <property type="entry name" value="EF_hand_dom"/>
</dbReference>
<dbReference type="Gene3D" id="1.10.238.10">
    <property type="entry name" value="EF-hand"/>
    <property type="match status" value="2"/>
</dbReference>
<dbReference type="CDD" id="cd00051">
    <property type="entry name" value="EFh"/>
    <property type="match status" value="1"/>
</dbReference>
<keyword evidence="4" id="KW-1185">Reference proteome</keyword>
<dbReference type="Pfam" id="PF13499">
    <property type="entry name" value="EF-hand_7"/>
    <property type="match status" value="1"/>
</dbReference>
<dbReference type="PROSITE" id="PS50222">
    <property type="entry name" value="EF_HAND_2"/>
    <property type="match status" value="1"/>
</dbReference>
<protein>
    <recommendedName>
        <fullName evidence="2">EF-hand domain-containing protein</fullName>
    </recommendedName>
</protein>
<evidence type="ECO:0000256" key="1">
    <source>
        <dbReference type="SAM" id="MobiDB-lite"/>
    </source>
</evidence>
<feature type="compositionally biased region" description="Low complexity" evidence="1">
    <location>
        <begin position="1"/>
        <end position="11"/>
    </location>
</feature>
<dbReference type="Pfam" id="PF09447">
    <property type="entry name" value="Cnl2_NKP2"/>
    <property type="match status" value="1"/>
</dbReference>
<gene>
    <name evidence="3" type="ORF">PLOB_00020281</name>
</gene>
<dbReference type="InterPro" id="IPR018565">
    <property type="entry name" value="Nkp2/Cnl2"/>
</dbReference>
<dbReference type="PANTHER" id="PTHR46763:SF1">
    <property type="entry name" value="DYNEIN REGULATORY COMPLEX PROTEIN 8"/>
    <property type="match status" value="1"/>
</dbReference>
<dbReference type="InterPro" id="IPR011992">
    <property type="entry name" value="EF-hand-dom_pair"/>
</dbReference>
<evidence type="ECO:0000259" key="2">
    <source>
        <dbReference type="PROSITE" id="PS50222"/>
    </source>
</evidence>
<evidence type="ECO:0000313" key="3">
    <source>
        <dbReference type="EMBL" id="CAH3178304.1"/>
    </source>
</evidence>
<proteinExistence type="predicted"/>
<reference evidence="3 4" key="1">
    <citation type="submission" date="2022-05" db="EMBL/GenBank/DDBJ databases">
        <authorList>
            <consortium name="Genoscope - CEA"/>
            <person name="William W."/>
        </authorList>
    </citation>
    <scope>NUCLEOTIDE SEQUENCE [LARGE SCALE GENOMIC DNA]</scope>
</reference>
<dbReference type="Proteomes" id="UP001159405">
    <property type="component" value="Unassembled WGS sequence"/>
</dbReference>
<dbReference type="SMART" id="SM00054">
    <property type="entry name" value="EFh"/>
    <property type="match status" value="2"/>
</dbReference>
<name>A0ABN8RI83_9CNID</name>
<sequence length="303" mass="35235">MADTSSPNPSSEPEKPAAESSDSSAAELQKTIADAFDIFDHESNKTVDVREVGTIVRSLKCCPTEGELHDILAEVEEEEPTGYIRFEKFEPAMLKILLERRYKPAPEDQIMKAFEVLDQENKGYLTTEELTKYMSEEGEPFTQEEMEEMLSAAVDPDKGIVFYKDFVSMMVVEDYNFSSNTFGPILWDIEKHIWRLSDEYFFISSVGCTKSPIIIYVGYLAPFKMAAFPEREYRKLLTDSLLSEEVSNSYTLDEFKDFFPRKYRDHQDVKVLYEAYQTKRKLIRDRVVMNVRMHCRKRKQQVS</sequence>
<dbReference type="SUPFAM" id="SSF47473">
    <property type="entry name" value="EF-hand"/>
    <property type="match status" value="1"/>
</dbReference>